<dbReference type="Pfam" id="PF07715">
    <property type="entry name" value="Plug"/>
    <property type="match status" value="1"/>
</dbReference>
<comment type="caution">
    <text evidence="9">The sequence shown here is derived from an EMBL/GenBank/DDBJ whole genome shotgun (WGS) entry which is preliminary data.</text>
</comment>
<protein>
    <submittedName>
        <fullName evidence="9">TonB-dependent receptor</fullName>
    </submittedName>
</protein>
<dbReference type="Gene3D" id="2.170.130.10">
    <property type="entry name" value="TonB-dependent receptor, plug domain"/>
    <property type="match status" value="1"/>
</dbReference>
<dbReference type="SUPFAM" id="SSF56935">
    <property type="entry name" value="Porins"/>
    <property type="match status" value="1"/>
</dbReference>
<evidence type="ECO:0000256" key="7">
    <source>
        <dbReference type="PROSITE-ProRule" id="PRU01360"/>
    </source>
</evidence>
<evidence type="ECO:0000259" key="8">
    <source>
        <dbReference type="Pfam" id="PF07715"/>
    </source>
</evidence>
<accession>A0ABP3XY87</accession>
<evidence type="ECO:0000256" key="6">
    <source>
        <dbReference type="ARBA" id="ARBA00023237"/>
    </source>
</evidence>
<evidence type="ECO:0000313" key="10">
    <source>
        <dbReference type="Proteomes" id="UP001500507"/>
    </source>
</evidence>
<dbReference type="Gene3D" id="2.40.170.20">
    <property type="entry name" value="TonB-dependent receptor, beta-barrel domain"/>
    <property type="match status" value="1"/>
</dbReference>
<dbReference type="Pfam" id="PF13715">
    <property type="entry name" value="CarbopepD_reg_2"/>
    <property type="match status" value="1"/>
</dbReference>
<keyword evidence="5 7" id="KW-0472">Membrane</keyword>
<comment type="similarity">
    <text evidence="7">Belongs to the TonB-dependent receptor family.</text>
</comment>
<keyword evidence="9" id="KW-0675">Receptor</keyword>
<dbReference type="Gene3D" id="2.60.40.1120">
    <property type="entry name" value="Carboxypeptidase-like, regulatory domain"/>
    <property type="match status" value="1"/>
</dbReference>
<evidence type="ECO:0000256" key="5">
    <source>
        <dbReference type="ARBA" id="ARBA00023136"/>
    </source>
</evidence>
<comment type="subcellular location">
    <subcellularLocation>
        <location evidence="1 7">Cell outer membrane</location>
        <topology evidence="1 7">Multi-pass membrane protein</topology>
    </subcellularLocation>
</comment>
<keyword evidence="6 7" id="KW-0998">Cell outer membrane</keyword>
<evidence type="ECO:0000256" key="4">
    <source>
        <dbReference type="ARBA" id="ARBA00022692"/>
    </source>
</evidence>
<proteinExistence type="inferred from homology"/>
<keyword evidence="3 7" id="KW-1134">Transmembrane beta strand</keyword>
<dbReference type="InterPro" id="IPR012910">
    <property type="entry name" value="Plug_dom"/>
</dbReference>
<dbReference type="InterPro" id="IPR023996">
    <property type="entry name" value="TonB-dep_OMP_SusC/RagA"/>
</dbReference>
<keyword evidence="2 7" id="KW-0813">Transport</keyword>
<evidence type="ECO:0000256" key="3">
    <source>
        <dbReference type="ARBA" id="ARBA00022452"/>
    </source>
</evidence>
<evidence type="ECO:0000313" key="9">
    <source>
        <dbReference type="EMBL" id="GAA0873337.1"/>
    </source>
</evidence>
<dbReference type="SUPFAM" id="SSF49464">
    <property type="entry name" value="Carboxypeptidase regulatory domain-like"/>
    <property type="match status" value="1"/>
</dbReference>
<dbReference type="InterPro" id="IPR036942">
    <property type="entry name" value="Beta-barrel_TonB_sf"/>
</dbReference>
<keyword evidence="10" id="KW-1185">Reference proteome</keyword>
<gene>
    <name evidence="9" type="ORF">GCM10009117_24840</name>
</gene>
<evidence type="ECO:0000256" key="1">
    <source>
        <dbReference type="ARBA" id="ARBA00004571"/>
    </source>
</evidence>
<dbReference type="Proteomes" id="UP001500507">
    <property type="component" value="Unassembled WGS sequence"/>
</dbReference>
<reference evidence="10" key="1">
    <citation type="journal article" date="2019" name="Int. J. Syst. Evol. Microbiol.">
        <title>The Global Catalogue of Microorganisms (GCM) 10K type strain sequencing project: providing services to taxonomists for standard genome sequencing and annotation.</title>
        <authorList>
            <consortium name="The Broad Institute Genomics Platform"/>
            <consortium name="The Broad Institute Genome Sequencing Center for Infectious Disease"/>
            <person name="Wu L."/>
            <person name="Ma J."/>
        </authorList>
    </citation>
    <scope>NUCLEOTIDE SEQUENCE [LARGE SCALE GENOMIC DNA]</scope>
    <source>
        <strain evidence="10">JCM 16082</strain>
    </source>
</reference>
<organism evidence="9 10">
    <name type="scientific">Gangjinia marincola</name>
    <dbReference type="NCBI Taxonomy" id="578463"/>
    <lineage>
        <taxon>Bacteria</taxon>
        <taxon>Pseudomonadati</taxon>
        <taxon>Bacteroidota</taxon>
        <taxon>Flavobacteriia</taxon>
        <taxon>Flavobacteriales</taxon>
        <taxon>Flavobacteriaceae</taxon>
        <taxon>Gangjinia</taxon>
    </lineage>
</organism>
<dbReference type="InterPro" id="IPR023997">
    <property type="entry name" value="TonB-dep_OMP_SusC/RagA_CS"/>
</dbReference>
<name>A0ABP3XY87_9FLAO</name>
<dbReference type="InterPro" id="IPR039426">
    <property type="entry name" value="TonB-dep_rcpt-like"/>
</dbReference>
<feature type="domain" description="TonB-dependent receptor plug" evidence="8">
    <location>
        <begin position="110"/>
        <end position="223"/>
    </location>
</feature>
<dbReference type="EMBL" id="BAAAFG010000016">
    <property type="protein sequence ID" value="GAA0873337.1"/>
    <property type="molecule type" value="Genomic_DNA"/>
</dbReference>
<dbReference type="InterPro" id="IPR008969">
    <property type="entry name" value="CarboxyPept-like_regulatory"/>
</dbReference>
<evidence type="ECO:0000256" key="2">
    <source>
        <dbReference type="ARBA" id="ARBA00022448"/>
    </source>
</evidence>
<dbReference type="InterPro" id="IPR037066">
    <property type="entry name" value="Plug_dom_sf"/>
</dbReference>
<dbReference type="NCBIfam" id="TIGR04056">
    <property type="entry name" value="OMP_RagA_SusC"/>
    <property type="match status" value="1"/>
</dbReference>
<dbReference type="PROSITE" id="PS52016">
    <property type="entry name" value="TONB_DEPENDENT_REC_3"/>
    <property type="match status" value="1"/>
</dbReference>
<sequence>MICGLLFLIPLGTFAQTKEITGTVTGSDGIPIPGVNMFLKGTSRGTSTNFDGEYSITVPQEGATLVFSYVGFKKQEVAVGEQNVINVSLEEQTNALDEVVVIGYGQEEREDLIGAVSTVQGESIERQQVASFEQALIGQVSGVQFRENGGPDGGPELIIRGLSTFGNNTPLYVVDGFIIGTNVGEQRDNYILNAINPADIESISILKDAASKAIYGSRAAAGVVIITTKKGAFNQKPTITFGSNLGIQSVPDYEAPPTLNAQELYEYQLDFYDDIDFYPNINLGPAQQNQRAFLLGLEDIGPNTNWWELITRDALVENYNIGVQGGTNQSRYNISLATQEREGVLKNTDFTRYSFNFNFNTQISKKLQLGLNIAPTRTIGTGTGTNSNSGDFRIYSVPALAYWTDPTAENRDEDGELIPVAQGNLIWRTRNANPLAKLELREAERRNDLYRISGFLDYEILDGLKFRTFPQVQIIDRRITLFTPSRLPGDNLFVNPLGTQRASASVDESNFVNAIWENTLTYNKRLGSDKKHSVNALAGYILEHRESRTARAASNFLVDEEIQLPSASNSVEPQNFTGGSGGEANALITYMGRLNYDFDQRYYLTATVRVDGSSKFGLNNQYALFPSAGVAWRVSNESFFKSIKETFSELKLEAGYGVSGNNNIGNYVYQGSVGVNQDYNFGGVNAPGATVSGLPNFDTVWEESNETNFGIDLGFFNNRIFLGADYYRINTTDFLFPRELPIVSGFGSVIDNLGEIRNEGFEIEFKAEIIQKQDFNWYVGFNFFTNENEVIDVPQELGFFFPAGSGMSGINITEVREGQALGIFRGLEVTGLFTQEDLDNPDQPKYPGDDQEVGSLKFKDQLTIDTDGDGIPDQADGVLNKQDVAIIGDPNPDFVFGFNTRINYKNLDFSITADGAIGQQILPGQNQYLWNQDDGQFNIDRAILDRFRPGDDPTTKVFPGTGSIQSRRFFRTPNTLWIQDADYFWIRNITLGYRLQDKVFEKLFNSARIYVSAQNPFLFTEYEYGAPTVNRAADVSAVRNVDNGAYPLSRTITVGFDVTF</sequence>
<dbReference type="NCBIfam" id="TIGR04057">
    <property type="entry name" value="SusC_RagA_signa"/>
    <property type="match status" value="1"/>
</dbReference>
<keyword evidence="4 7" id="KW-0812">Transmembrane</keyword>